<proteinExistence type="predicted"/>
<keyword evidence="3" id="KW-1185">Reference proteome</keyword>
<dbReference type="AlphaFoldDB" id="A0AAV2KD87"/>
<dbReference type="EMBL" id="OZ035839">
    <property type="protein sequence ID" value="CAL1587091.1"/>
    <property type="molecule type" value="Genomic_DNA"/>
</dbReference>
<organism evidence="2 3">
    <name type="scientific">Knipowitschia caucasica</name>
    <name type="common">Caucasian dwarf goby</name>
    <name type="synonym">Pomatoschistus caucasicus</name>
    <dbReference type="NCBI Taxonomy" id="637954"/>
    <lineage>
        <taxon>Eukaryota</taxon>
        <taxon>Metazoa</taxon>
        <taxon>Chordata</taxon>
        <taxon>Craniata</taxon>
        <taxon>Vertebrata</taxon>
        <taxon>Euteleostomi</taxon>
        <taxon>Actinopterygii</taxon>
        <taxon>Neopterygii</taxon>
        <taxon>Teleostei</taxon>
        <taxon>Neoteleostei</taxon>
        <taxon>Acanthomorphata</taxon>
        <taxon>Gobiaria</taxon>
        <taxon>Gobiiformes</taxon>
        <taxon>Gobioidei</taxon>
        <taxon>Gobiidae</taxon>
        <taxon>Gobiinae</taxon>
        <taxon>Knipowitschia</taxon>
    </lineage>
</organism>
<reference evidence="2 3" key="1">
    <citation type="submission" date="2024-04" db="EMBL/GenBank/DDBJ databases">
        <authorList>
            <person name="Waldvogel A.-M."/>
            <person name="Schoenle A."/>
        </authorList>
    </citation>
    <scope>NUCLEOTIDE SEQUENCE [LARGE SCALE GENOMIC DNA]</scope>
</reference>
<name>A0AAV2KD87_KNICA</name>
<dbReference type="Proteomes" id="UP001497482">
    <property type="component" value="Chromosome 17"/>
</dbReference>
<evidence type="ECO:0000256" key="1">
    <source>
        <dbReference type="SAM" id="MobiDB-lite"/>
    </source>
</evidence>
<evidence type="ECO:0000313" key="3">
    <source>
        <dbReference type="Proteomes" id="UP001497482"/>
    </source>
</evidence>
<sequence>MLQAVCCSKTGVQRSLRSPQQKQREIPPRITSNNVKKLQLPGARSGSVSDWSALISGMVTGVSSPPVGRVSKRVSKRVRAQTGTRFYRTAAPQADATASQG</sequence>
<feature type="region of interest" description="Disordered" evidence="1">
    <location>
        <begin position="1"/>
        <end position="31"/>
    </location>
</feature>
<feature type="compositionally biased region" description="Polar residues" evidence="1">
    <location>
        <begin position="10"/>
        <end position="21"/>
    </location>
</feature>
<protein>
    <submittedName>
        <fullName evidence="2">Uncharacterized protein</fullName>
    </submittedName>
</protein>
<accession>A0AAV2KD87</accession>
<gene>
    <name evidence="2" type="ORF">KC01_LOCUS17062</name>
</gene>
<evidence type="ECO:0000313" key="2">
    <source>
        <dbReference type="EMBL" id="CAL1587091.1"/>
    </source>
</evidence>